<dbReference type="PROSITE" id="PS00622">
    <property type="entry name" value="HTH_LUXR_1"/>
    <property type="match status" value="1"/>
</dbReference>
<evidence type="ECO:0000259" key="4">
    <source>
        <dbReference type="PROSITE" id="PS50043"/>
    </source>
</evidence>
<dbReference type="PANTHER" id="PTHR44688">
    <property type="entry name" value="DNA-BINDING TRANSCRIPTIONAL ACTIVATOR DEVR_DOSR"/>
    <property type="match status" value="1"/>
</dbReference>
<keyword evidence="6" id="KW-1185">Reference proteome</keyword>
<evidence type="ECO:0000256" key="2">
    <source>
        <dbReference type="ARBA" id="ARBA00023125"/>
    </source>
</evidence>
<keyword evidence="2" id="KW-0238">DNA-binding</keyword>
<evidence type="ECO:0000313" key="5">
    <source>
        <dbReference type="EMBL" id="ACZ43340.1"/>
    </source>
</evidence>
<dbReference type="GO" id="GO:0003677">
    <property type="term" value="F:DNA binding"/>
    <property type="evidence" value="ECO:0007669"/>
    <property type="project" value="UniProtKB-KW"/>
</dbReference>
<name>D1CHW9_THET1</name>
<evidence type="ECO:0000256" key="1">
    <source>
        <dbReference type="ARBA" id="ARBA00023015"/>
    </source>
</evidence>
<dbReference type="eggNOG" id="COG2197">
    <property type="taxonomic scope" value="Bacteria"/>
</dbReference>
<dbReference type="InterPro" id="IPR000792">
    <property type="entry name" value="Tscrpt_reg_LuxR_C"/>
</dbReference>
<dbReference type="Pfam" id="PF00196">
    <property type="entry name" value="GerE"/>
    <property type="match status" value="1"/>
</dbReference>
<dbReference type="Gene3D" id="3.40.50.2300">
    <property type="match status" value="1"/>
</dbReference>
<dbReference type="EMBL" id="CP001826">
    <property type="protein sequence ID" value="ACZ43340.1"/>
    <property type="molecule type" value="Genomic_DNA"/>
</dbReference>
<gene>
    <name evidence="5" type="ordered locus">Tter_2446</name>
</gene>
<dbReference type="SUPFAM" id="SSF46894">
    <property type="entry name" value="C-terminal effector domain of the bipartite response regulators"/>
    <property type="match status" value="1"/>
</dbReference>
<feature type="domain" description="HTH luxR-type" evidence="4">
    <location>
        <begin position="119"/>
        <end position="184"/>
    </location>
</feature>
<proteinExistence type="predicted"/>
<evidence type="ECO:0000256" key="3">
    <source>
        <dbReference type="ARBA" id="ARBA00023163"/>
    </source>
</evidence>
<dbReference type="InterPro" id="IPR016032">
    <property type="entry name" value="Sig_transdc_resp-reg_C-effctor"/>
</dbReference>
<dbReference type="GO" id="GO:0006355">
    <property type="term" value="P:regulation of DNA-templated transcription"/>
    <property type="evidence" value="ECO:0007669"/>
    <property type="project" value="InterPro"/>
</dbReference>
<dbReference type="RefSeq" id="WP_012876371.1">
    <property type="nucleotide sequence ID" value="NC_013526.1"/>
</dbReference>
<reference evidence="6" key="1">
    <citation type="journal article" date="2010" name="Stand. Genomic Sci.">
        <title>Complete genome sequence of 'Thermobaculum terrenum' type strain (YNP1).</title>
        <authorList>
            <person name="Kiss H."/>
            <person name="Cleland D."/>
            <person name="Lapidus A."/>
            <person name="Lucas S."/>
            <person name="Glavina Del Rio T."/>
            <person name="Nolan M."/>
            <person name="Tice H."/>
            <person name="Han C."/>
            <person name="Goodwin L."/>
            <person name="Pitluck S."/>
            <person name="Liolios K."/>
            <person name="Ivanova N."/>
            <person name="Mavromatis K."/>
            <person name="Ovchinnikova G."/>
            <person name="Pati A."/>
            <person name="Chen A."/>
            <person name="Palaniappan K."/>
            <person name="Land M."/>
            <person name="Hauser L."/>
            <person name="Chang Y."/>
            <person name="Jeffries C."/>
            <person name="Lu M."/>
            <person name="Brettin T."/>
            <person name="Detter J."/>
            <person name="Goker M."/>
            <person name="Tindall B."/>
            <person name="Beck B."/>
            <person name="McDermott T."/>
            <person name="Woyke T."/>
            <person name="Bristow J."/>
            <person name="Eisen J."/>
            <person name="Markowitz V."/>
            <person name="Hugenholtz P."/>
            <person name="Kyrpides N."/>
            <person name="Klenk H."/>
            <person name="Cheng J."/>
        </authorList>
    </citation>
    <scope>NUCLEOTIDE SEQUENCE [LARGE SCALE GENOMIC DNA]</scope>
    <source>
        <strain evidence="6">ATCC BAA-798 / YNP1</strain>
    </source>
</reference>
<organism evidence="5 6">
    <name type="scientific">Thermobaculum terrenum (strain ATCC BAA-798 / CCMEE 7001 / YNP1)</name>
    <dbReference type="NCBI Taxonomy" id="525904"/>
    <lineage>
        <taxon>Bacteria</taxon>
        <taxon>Bacillati</taxon>
        <taxon>Chloroflexota</taxon>
        <taxon>Chloroflexia</taxon>
        <taxon>Candidatus Thermobaculales</taxon>
        <taxon>Candidatus Thermobaculaceae</taxon>
        <taxon>Thermobaculum</taxon>
    </lineage>
</organism>
<evidence type="ECO:0000313" key="6">
    <source>
        <dbReference type="Proteomes" id="UP000000323"/>
    </source>
</evidence>
<accession>D1CHW9</accession>
<keyword evidence="3" id="KW-0804">Transcription</keyword>
<dbReference type="Proteomes" id="UP000000323">
    <property type="component" value="Chromosome 2"/>
</dbReference>
<dbReference type="STRING" id="525904.Tter_2446"/>
<sequence>MIRVGLVSPYPALRAGLRAMLSGQPEVEVVAEGEDPGAVASAGVDVLLLDAPEGGHPPGVEQGLIILGDRLEADLLGSGHPVGFLPRDASVEEVIAAVRAVASGLSVVAPTLAARIVRREPEEVPLTQREVEVLALMADGLPNKAIAARLGISEHTVKFHVGSILAKLGASSRAEAVAIAARKGLLFL</sequence>
<dbReference type="SMART" id="SM00421">
    <property type="entry name" value="HTH_LUXR"/>
    <property type="match status" value="1"/>
</dbReference>
<dbReference type="AlphaFoldDB" id="D1CHW9"/>
<protein>
    <submittedName>
        <fullName evidence="5">Transcriptional regulator, LuxR family</fullName>
    </submittedName>
</protein>
<keyword evidence="1" id="KW-0805">Transcription regulation</keyword>
<dbReference type="PANTHER" id="PTHR44688:SF25">
    <property type="entry name" value="HTH LUXR-TYPE DOMAIN-CONTAINING PROTEIN"/>
    <property type="match status" value="1"/>
</dbReference>
<dbReference type="PRINTS" id="PR00038">
    <property type="entry name" value="HTHLUXR"/>
</dbReference>
<dbReference type="KEGG" id="ttr:Tter_2446"/>
<dbReference type="PROSITE" id="PS50043">
    <property type="entry name" value="HTH_LUXR_2"/>
    <property type="match status" value="1"/>
</dbReference>
<dbReference type="HOGENOM" id="CLU_000445_90_10_0"/>
<dbReference type="CDD" id="cd06170">
    <property type="entry name" value="LuxR_C_like"/>
    <property type="match status" value="1"/>
</dbReference>